<dbReference type="AlphaFoldDB" id="A0AAV4MI63"/>
<gene>
    <name evidence="1" type="ORF">CEXT_759821</name>
</gene>
<sequence length="192" mass="21768">MQPPKKIISEAIEKVTPIFAAIAKKAPKVQPIKIAKKKISPKIQHLAVIRPVNEQNTSANTKSFVQKERPRGTNWVLEIAPSLFPHLPKVKKVNTGWESLHQGAYKTTTMLQMWLFGHLAKNCKEEKESCTNCCSKYHSWRSCTEPAKCINSSSHNIKHKTNLDTSHSCKAKSCPAYEKEIKFIINRTNYGQ</sequence>
<name>A0AAV4MI63_CAEEX</name>
<dbReference type="Proteomes" id="UP001054945">
    <property type="component" value="Unassembled WGS sequence"/>
</dbReference>
<accession>A0AAV4MI63</accession>
<protein>
    <submittedName>
        <fullName evidence="1">Uncharacterized protein</fullName>
    </submittedName>
</protein>
<evidence type="ECO:0000313" key="1">
    <source>
        <dbReference type="EMBL" id="GIX71706.1"/>
    </source>
</evidence>
<organism evidence="1 2">
    <name type="scientific">Caerostris extrusa</name>
    <name type="common">Bark spider</name>
    <name type="synonym">Caerostris bankana</name>
    <dbReference type="NCBI Taxonomy" id="172846"/>
    <lineage>
        <taxon>Eukaryota</taxon>
        <taxon>Metazoa</taxon>
        <taxon>Ecdysozoa</taxon>
        <taxon>Arthropoda</taxon>
        <taxon>Chelicerata</taxon>
        <taxon>Arachnida</taxon>
        <taxon>Araneae</taxon>
        <taxon>Araneomorphae</taxon>
        <taxon>Entelegynae</taxon>
        <taxon>Araneoidea</taxon>
        <taxon>Araneidae</taxon>
        <taxon>Caerostris</taxon>
    </lineage>
</organism>
<proteinExistence type="predicted"/>
<keyword evidence="2" id="KW-1185">Reference proteome</keyword>
<comment type="caution">
    <text evidence="1">The sequence shown here is derived from an EMBL/GenBank/DDBJ whole genome shotgun (WGS) entry which is preliminary data.</text>
</comment>
<evidence type="ECO:0000313" key="2">
    <source>
        <dbReference type="Proteomes" id="UP001054945"/>
    </source>
</evidence>
<reference evidence="1 2" key="1">
    <citation type="submission" date="2021-06" db="EMBL/GenBank/DDBJ databases">
        <title>Caerostris extrusa draft genome.</title>
        <authorList>
            <person name="Kono N."/>
            <person name="Arakawa K."/>
        </authorList>
    </citation>
    <scope>NUCLEOTIDE SEQUENCE [LARGE SCALE GENOMIC DNA]</scope>
</reference>
<dbReference type="EMBL" id="BPLR01019779">
    <property type="protein sequence ID" value="GIX71706.1"/>
    <property type="molecule type" value="Genomic_DNA"/>
</dbReference>